<protein>
    <submittedName>
        <fullName evidence="2">Uncharacterized protein</fullName>
    </submittedName>
</protein>
<proteinExistence type="predicted"/>
<name>A0A8X6J2A5_TRICU</name>
<dbReference type="Proteomes" id="UP000887116">
    <property type="component" value="Unassembled WGS sequence"/>
</dbReference>
<keyword evidence="1" id="KW-0472">Membrane</keyword>
<keyword evidence="1" id="KW-0812">Transmembrane</keyword>
<reference evidence="2" key="1">
    <citation type="submission" date="2020-07" db="EMBL/GenBank/DDBJ databases">
        <title>Multicomponent nature underlies the extraordinary mechanical properties of spider dragline silk.</title>
        <authorList>
            <person name="Kono N."/>
            <person name="Nakamura H."/>
            <person name="Mori M."/>
            <person name="Yoshida Y."/>
            <person name="Ohtoshi R."/>
            <person name="Malay A.D."/>
            <person name="Moran D.A.P."/>
            <person name="Tomita M."/>
            <person name="Numata K."/>
            <person name="Arakawa K."/>
        </authorList>
    </citation>
    <scope>NUCLEOTIDE SEQUENCE</scope>
</reference>
<dbReference type="AlphaFoldDB" id="A0A8X6J2A5"/>
<keyword evidence="1" id="KW-1133">Transmembrane helix</keyword>
<evidence type="ECO:0000313" key="3">
    <source>
        <dbReference type="Proteomes" id="UP000887116"/>
    </source>
</evidence>
<sequence>MVSNQIDDLWCLVMNAASFFVLRMILVYEYGAEYHSSSNELFVGYDSTAQKSESDCNSTLLVIGKTLKAQT</sequence>
<gene>
    <name evidence="2" type="ORF">TNCT_517021</name>
</gene>
<organism evidence="2 3">
    <name type="scientific">Trichonephila clavata</name>
    <name type="common">Joro spider</name>
    <name type="synonym">Nephila clavata</name>
    <dbReference type="NCBI Taxonomy" id="2740835"/>
    <lineage>
        <taxon>Eukaryota</taxon>
        <taxon>Metazoa</taxon>
        <taxon>Ecdysozoa</taxon>
        <taxon>Arthropoda</taxon>
        <taxon>Chelicerata</taxon>
        <taxon>Arachnida</taxon>
        <taxon>Araneae</taxon>
        <taxon>Araneomorphae</taxon>
        <taxon>Entelegynae</taxon>
        <taxon>Araneoidea</taxon>
        <taxon>Nephilidae</taxon>
        <taxon>Trichonephila</taxon>
    </lineage>
</organism>
<accession>A0A8X6J2A5</accession>
<comment type="caution">
    <text evidence="2">The sequence shown here is derived from an EMBL/GenBank/DDBJ whole genome shotgun (WGS) entry which is preliminary data.</text>
</comment>
<feature type="transmembrane region" description="Helical" evidence="1">
    <location>
        <begin position="9"/>
        <end position="28"/>
    </location>
</feature>
<keyword evidence="3" id="KW-1185">Reference proteome</keyword>
<evidence type="ECO:0000313" key="2">
    <source>
        <dbReference type="EMBL" id="GFR06848.1"/>
    </source>
</evidence>
<evidence type="ECO:0000256" key="1">
    <source>
        <dbReference type="SAM" id="Phobius"/>
    </source>
</evidence>
<dbReference type="EMBL" id="BMAO01006196">
    <property type="protein sequence ID" value="GFR06848.1"/>
    <property type="molecule type" value="Genomic_DNA"/>
</dbReference>